<dbReference type="InterPro" id="IPR009057">
    <property type="entry name" value="Homeodomain-like_sf"/>
</dbReference>
<dbReference type="Proteomes" id="UP000093000">
    <property type="component" value="Unassembled WGS sequence"/>
</dbReference>
<feature type="domain" description="Myb-like" evidence="10">
    <location>
        <begin position="666"/>
        <end position="708"/>
    </location>
</feature>
<evidence type="ECO:0000259" key="12">
    <source>
        <dbReference type="PROSITE" id="PS50934"/>
    </source>
</evidence>
<dbReference type="PROSITE" id="PS50090">
    <property type="entry name" value="MYB_LIKE"/>
    <property type="match status" value="1"/>
</dbReference>
<dbReference type="FunFam" id="1.10.10.60:FF:000014">
    <property type="entry name" value="SWI/SNF complex subunit SMARCC2 isoform C"/>
    <property type="match status" value="1"/>
</dbReference>
<protein>
    <submittedName>
        <fullName evidence="15">SWI/SNF complex subunit SMARCC2</fullName>
    </submittedName>
</protein>
<dbReference type="GO" id="GO:0042393">
    <property type="term" value="F:histone binding"/>
    <property type="evidence" value="ECO:0007669"/>
    <property type="project" value="TreeGrafter"/>
</dbReference>
<dbReference type="Pfam" id="PF16495">
    <property type="entry name" value="SWIRM-assoc_1"/>
    <property type="match status" value="1"/>
</dbReference>
<dbReference type="SUPFAM" id="SSF46689">
    <property type="entry name" value="Homeodomain-like"/>
    <property type="match status" value="2"/>
</dbReference>
<dbReference type="InterPro" id="IPR041984">
    <property type="entry name" value="Rsc8/Ssr1/Ssr2_ZZ"/>
</dbReference>
<dbReference type="Pfam" id="PF16496">
    <property type="entry name" value="SWIRM-assoc_2"/>
    <property type="match status" value="1"/>
</dbReference>
<feature type="domain" description="SANT" evidence="13">
    <location>
        <begin position="661"/>
        <end position="712"/>
    </location>
</feature>
<dbReference type="OrthoDB" id="118550at2759"/>
<feature type="domain" description="SWIRM" evidence="12">
    <location>
        <begin position="448"/>
        <end position="542"/>
    </location>
</feature>
<sequence>MSGRNPKGAALGQSHFESPEVFECFSAIVDPLVQELKSIHRDISLTARDLSLFIGQLQQFQQDCLGAFNRPSHAPVRIPAKLLKVSGKQQLTTTSPVYQILLNAYSFRLKHGWKKWDFTNPAKKQKNADLVQFVRNALIKLDFIHVPKIAVVDNIDDAVKKTIISLVKKIGGKLVVISYVSLDTYPPQAIYVDNKNEATHILHGNLYEYNKEGVEEDWFRTLEKDGNMVLVHWWYYPDSFDSWLIQTKQFADPEEPPEHTGPWRLSVRWLQDTERFNEYMNEEDYEDLEDDEEEEEDDEEESVPNTPRKRKLSELGSDQTQPMISFKEPLMAASMQQRQQQQQQQQHYHHQQGDDADDGYLPPVPIHNPGHQPVVRIRDIELEKPQVGSRQRKNEFEPYLNGDMTNISQYTAVHVEYPQLSSRSHQEDEQANALPINSLITATPYSYQENDQQPDWFDMNQIHPIERQALPEYFDGTLSPEEYKHCRDEMIKAYRAHPDYYLTVSACKSKLDRDLVELVRIHSFLELNQLINCQWDPRRRIFDPSIDTEPYAQVKPHSQRNFREVEEASIEHLRSLIYSESHVPKRPSLWNMSDQEDDTLNPDSRKVFHCCTCQTDCSEVRYQSLKTKGFQVCIDCFLEGRFPAIYGSSDFLRMEGLADLNMDEEWTDEEILRLLEGVDRFEDDWLMISEHVGSRSKEQCVTQFLQLPINDEFLKAKLTTKERESLPFSKQPNPVMTTIAFLAGHVNPGVGAAAAKTALKELVKSGEGREELGDIKIEEEEQKGIEVKEKEAQFAFSEETLKKAQVAAIKSAVENAHKLASYEDQEIQHWTRLAVKTMVDKLSFKVQQYDELENSLMTELQELEKQQGVLATSIETLSSQRFPLHPDPMMIDNNPN</sequence>
<keyword evidence="4" id="KW-0805">Transcription regulation</keyword>
<keyword evidence="6" id="KW-0804">Transcription</keyword>
<dbReference type="PROSITE" id="PS50934">
    <property type="entry name" value="SWIRM"/>
    <property type="match status" value="1"/>
</dbReference>
<gene>
    <name evidence="15" type="primary">SMARCC2_1</name>
    <name evidence="15" type="ORF">A0J61_08299</name>
</gene>
<dbReference type="Gene3D" id="1.10.10.60">
    <property type="entry name" value="Homeodomain-like"/>
    <property type="match status" value="1"/>
</dbReference>
<evidence type="ECO:0000256" key="8">
    <source>
        <dbReference type="PROSITE-ProRule" id="PRU00228"/>
    </source>
</evidence>
<evidence type="ECO:0000256" key="3">
    <source>
        <dbReference type="ARBA" id="ARBA00022833"/>
    </source>
</evidence>
<feature type="region of interest" description="Disordered" evidence="9">
    <location>
        <begin position="283"/>
        <end position="371"/>
    </location>
</feature>
<evidence type="ECO:0000256" key="9">
    <source>
        <dbReference type="SAM" id="MobiDB-lite"/>
    </source>
</evidence>
<dbReference type="PANTHER" id="PTHR12802:SF41">
    <property type="entry name" value="BRAHMA ASSOCIATED PROTEIN 155 KDA"/>
    <property type="match status" value="1"/>
</dbReference>
<dbReference type="GO" id="GO:0008270">
    <property type="term" value="F:zinc ion binding"/>
    <property type="evidence" value="ECO:0007669"/>
    <property type="project" value="UniProtKB-KW"/>
</dbReference>
<dbReference type="InterPro" id="IPR032451">
    <property type="entry name" value="SMARCC_C"/>
</dbReference>
<keyword evidence="1" id="KW-0479">Metal-binding</keyword>
<evidence type="ECO:0000313" key="15">
    <source>
        <dbReference type="EMBL" id="OBZ83648.1"/>
    </source>
</evidence>
<feature type="domain" description="ZZ-type" evidence="11">
    <location>
        <begin position="605"/>
        <end position="659"/>
    </location>
</feature>
<proteinExistence type="predicted"/>
<organism evidence="15 16">
    <name type="scientific">Choanephora cucurbitarum</name>
    <dbReference type="NCBI Taxonomy" id="101091"/>
    <lineage>
        <taxon>Eukaryota</taxon>
        <taxon>Fungi</taxon>
        <taxon>Fungi incertae sedis</taxon>
        <taxon>Mucoromycota</taxon>
        <taxon>Mucoromycotina</taxon>
        <taxon>Mucoromycetes</taxon>
        <taxon>Mucorales</taxon>
        <taxon>Mucorineae</taxon>
        <taxon>Choanephoraceae</taxon>
        <taxon>Choanephoroideae</taxon>
        <taxon>Choanephora</taxon>
    </lineage>
</organism>
<keyword evidence="3" id="KW-0862">Zinc</keyword>
<dbReference type="Pfam" id="PF00249">
    <property type="entry name" value="Myb_DNA-binding"/>
    <property type="match status" value="1"/>
</dbReference>
<evidence type="ECO:0000259" key="10">
    <source>
        <dbReference type="PROSITE" id="PS50090"/>
    </source>
</evidence>
<dbReference type="PANTHER" id="PTHR12802">
    <property type="entry name" value="SWI/SNF COMPLEX-RELATED"/>
    <property type="match status" value="1"/>
</dbReference>
<dbReference type="GO" id="GO:0045893">
    <property type="term" value="P:positive regulation of DNA-templated transcription"/>
    <property type="evidence" value="ECO:0007669"/>
    <property type="project" value="TreeGrafter"/>
</dbReference>
<evidence type="ECO:0000256" key="5">
    <source>
        <dbReference type="ARBA" id="ARBA00023125"/>
    </source>
</evidence>
<dbReference type="CDD" id="cd02336">
    <property type="entry name" value="ZZ_RSC8"/>
    <property type="match status" value="1"/>
</dbReference>
<feature type="compositionally biased region" description="Acidic residues" evidence="9">
    <location>
        <begin position="283"/>
        <end position="302"/>
    </location>
</feature>
<keyword evidence="16" id="KW-1185">Reference proteome</keyword>
<dbReference type="EMBL" id="LUGH01000626">
    <property type="protein sequence ID" value="OBZ83648.1"/>
    <property type="molecule type" value="Genomic_DNA"/>
</dbReference>
<feature type="compositionally biased region" description="Low complexity" evidence="9">
    <location>
        <begin position="336"/>
        <end position="346"/>
    </location>
</feature>
<dbReference type="Gene3D" id="1.10.10.10">
    <property type="entry name" value="Winged helix-like DNA-binding domain superfamily/Winged helix DNA-binding domain"/>
    <property type="match status" value="1"/>
</dbReference>
<dbReference type="GO" id="GO:0016514">
    <property type="term" value="C:SWI/SNF complex"/>
    <property type="evidence" value="ECO:0007669"/>
    <property type="project" value="TreeGrafter"/>
</dbReference>
<dbReference type="PROSITE" id="PS52032">
    <property type="entry name" value="MARR_BRCT_CHROMO"/>
    <property type="match status" value="1"/>
</dbReference>
<evidence type="ECO:0000259" key="11">
    <source>
        <dbReference type="PROSITE" id="PS50135"/>
    </source>
</evidence>
<dbReference type="InterPro" id="IPR036388">
    <property type="entry name" value="WH-like_DNA-bd_sf"/>
</dbReference>
<dbReference type="InterPro" id="IPR000433">
    <property type="entry name" value="Znf_ZZ"/>
</dbReference>
<dbReference type="InterPro" id="IPR001005">
    <property type="entry name" value="SANT/Myb"/>
</dbReference>
<dbReference type="Pfam" id="PF04433">
    <property type="entry name" value="SWIRM"/>
    <property type="match status" value="1"/>
</dbReference>
<dbReference type="InterPro" id="IPR049898">
    <property type="entry name" value="MARR_BRCT_CHROMO"/>
</dbReference>
<name>A0A1C7N3S0_9FUNG</name>
<dbReference type="FunFam" id="1.10.10.10:FF:000020">
    <property type="entry name" value="SWI/SNF complex subunit SMARCC2 isoform c"/>
    <property type="match status" value="1"/>
</dbReference>
<evidence type="ECO:0000313" key="16">
    <source>
        <dbReference type="Proteomes" id="UP000093000"/>
    </source>
</evidence>
<evidence type="ECO:0000259" key="13">
    <source>
        <dbReference type="PROSITE" id="PS51293"/>
    </source>
</evidence>
<feature type="domain" description="Chromo" evidence="14">
    <location>
        <begin position="1"/>
        <end position="303"/>
    </location>
</feature>
<keyword evidence="7" id="KW-0539">Nucleus</keyword>
<evidence type="ECO:0000256" key="7">
    <source>
        <dbReference type="ARBA" id="ARBA00023242"/>
    </source>
</evidence>
<dbReference type="CDD" id="cd00167">
    <property type="entry name" value="SANT"/>
    <property type="match status" value="1"/>
</dbReference>
<evidence type="ECO:0000256" key="1">
    <source>
        <dbReference type="ARBA" id="ARBA00022723"/>
    </source>
</evidence>
<evidence type="ECO:0000259" key="14">
    <source>
        <dbReference type="PROSITE" id="PS52032"/>
    </source>
</evidence>
<dbReference type="AlphaFoldDB" id="A0A1C7N3S0"/>
<dbReference type="InterPro" id="IPR032450">
    <property type="entry name" value="SMARCC_N"/>
</dbReference>
<keyword evidence="2 8" id="KW-0863">Zinc-finger</keyword>
<comment type="caution">
    <text evidence="15">The sequence shown here is derived from an EMBL/GenBank/DDBJ whole genome shotgun (WGS) entry which is preliminary data.</text>
</comment>
<dbReference type="GO" id="GO:0003677">
    <property type="term" value="F:DNA binding"/>
    <property type="evidence" value="ECO:0007669"/>
    <property type="project" value="UniProtKB-KW"/>
</dbReference>
<dbReference type="InterPro" id="IPR007526">
    <property type="entry name" value="SWIRM"/>
</dbReference>
<dbReference type="PROSITE" id="PS50135">
    <property type="entry name" value="ZF_ZZ_2"/>
    <property type="match status" value="1"/>
</dbReference>
<dbReference type="InParanoid" id="A0A1C7N3S0"/>
<dbReference type="STRING" id="101091.A0A1C7N3S0"/>
<evidence type="ECO:0000256" key="6">
    <source>
        <dbReference type="ARBA" id="ARBA00023163"/>
    </source>
</evidence>
<dbReference type="PROSITE" id="PS51293">
    <property type="entry name" value="SANT"/>
    <property type="match status" value="1"/>
</dbReference>
<reference evidence="15 16" key="1">
    <citation type="submission" date="2016-03" db="EMBL/GenBank/DDBJ databases">
        <title>Choanephora cucurbitarum.</title>
        <authorList>
            <person name="Min B."/>
            <person name="Park H."/>
            <person name="Park J.-H."/>
            <person name="Shin H.-D."/>
            <person name="Choi I.-G."/>
        </authorList>
    </citation>
    <scope>NUCLEOTIDE SEQUENCE [LARGE SCALE GENOMIC DNA]</scope>
    <source>
        <strain evidence="15 16">KUS-F28377</strain>
    </source>
</reference>
<evidence type="ECO:0000256" key="4">
    <source>
        <dbReference type="ARBA" id="ARBA00023015"/>
    </source>
</evidence>
<dbReference type="InterPro" id="IPR017884">
    <property type="entry name" value="SANT_dom"/>
</dbReference>
<dbReference type="SMART" id="SM00717">
    <property type="entry name" value="SANT"/>
    <property type="match status" value="1"/>
</dbReference>
<keyword evidence="5" id="KW-0238">DNA-binding</keyword>
<accession>A0A1C7N3S0</accession>
<evidence type="ECO:0000256" key="2">
    <source>
        <dbReference type="ARBA" id="ARBA00022771"/>
    </source>
</evidence>